<sequence>MLEHMESKNREKAVGEMLRVARKKVIIALPCGKQAKAEDEFLTVYYRLQFSRDYIFIAQHNRYGLPDCKTVRSIISRLSQSLRKKTAVSVYGNENILLHRFLMKGFMTKNIFVDFIYRKVLLFVIPILRMFNEEPTYRKIFCIDLL</sequence>
<dbReference type="EMBL" id="MFIY01000041">
    <property type="protein sequence ID" value="OGF99779.1"/>
    <property type="molecule type" value="Genomic_DNA"/>
</dbReference>
<gene>
    <name evidence="1" type="ORF">A2Y99_02355</name>
</gene>
<reference evidence="1 2" key="1">
    <citation type="journal article" date="2016" name="Nat. Commun.">
        <title>Thousands of microbial genomes shed light on interconnected biogeochemical processes in an aquifer system.</title>
        <authorList>
            <person name="Anantharaman K."/>
            <person name="Brown C.T."/>
            <person name="Hug L.A."/>
            <person name="Sharon I."/>
            <person name="Castelle C.J."/>
            <person name="Probst A.J."/>
            <person name="Thomas B.C."/>
            <person name="Singh A."/>
            <person name="Wilkins M.J."/>
            <person name="Karaoz U."/>
            <person name="Brodie E.L."/>
            <person name="Williams K.H."/>
            <person name="Hubbard S.S."/>
            <person name="Banfield J.F."/>
        </authorList>
    </citation>
    <scope>NUCLEOTIDE SEQUENCE [LARGE SCALE GENOMIC DNA]</scope>
</reference>
<accession>A0A1F5YHY7</accession>
<evidence type="ECO:0008006" key="3">
    <source>
        <dbReference type="Google" id="ProtNLM"/>
    </source>
</evidence>
<name>A0A1F5YHY7_9BACT</name>
<proteinExistence type="predicted"/>
<protein>
    <recommendedName>
        <fullName evidence="3">Methyltransferase type 11 domain-containing protein</fullName>
    </recommendedName>
</protein>
<dbReference type="AlphaFoldDB" id="A0A1F5YHY7"/>
<evidence type="ECO:0000313" key="1">
    <source>
        <dbReference type="EMBL" id="OGF99779.1"/>
    </source>
</evidence>
<comment type="caution">
    <text evidence="1">The sequence shown here is derived from an EMBL/GenBank/DDBJ whole genome shotgun (WGS) entry which is preliminary data.</text>
</comment>
<evidence type="ECO:0000313" key="2">
    <source>
        <dbReference type="Proteomes" id="UP000178230"/>
    </source>
</evidence>
<dbReference type="Proteomes" id="UP000178230">
    <property type="component" value="Unassembled WGS sequence"/>
</dbReference>
<organism evidence="1 2">
    <name type="scientific">Candidatus Gottesmanbacteria bacterium RBG_13_37_7</name>
    <dbReference type="NCBI Taxonomy" id="1798369"/>
    <lineage>
        <taxon>Bacteria</taxon>
        <taxon>Candidatus Gottesmaniibacteriota</taxon>
    </lineage>
</organism>